<dbReference type="NCBIfam" id="TIGR01417">
    <property type="entry name" value="PTS_I_fam"/>
    <property type="match status" value="1"/>
</dbReference>
<feature type="active site" description="Proton donor" evidence="17">
    <location>
        <position position="500"/>
    </location>
</feature>
<dbReference type="RefSeq" id="WP_089067692.1">
    <property type="nucleotide sequence ID" value="NZ_CP022358.1"/>
</dbReference>
<feature type="domain" description="PEP-utilising enzyme mobile" evidence="20">
    <location>
        <begin position="152"/>
        <end position="224"/>
    </location>
</feature>
<dbReference type="InterPro" id="IPR000121">
    <property type="entry name" value="PEP_util_C"/>
</dbReference>
<gene>
    <name evidence="23" type="primary">ptsP</name>
    <name evidence="23" type="ORF">CF168_09530</name>
</gene>
<keyword evidence="10 16" id="KW-0808">Transferase</keyword>
<feature type="binding site" evidence="19">
    <location>
        <position position="453"/>
    </location>
    <ligand>
        <name>Mg(2+)</name>
        <dbReference type="ChEBI" id="CHEBI:18420"/>
    </ligand>
</feature>
<evidence type="ECO:0000256" key="1">
    <source>
        <dbReference type="ARBA" id="ARBA00000683"/>
    </source>
</evidence>
<comment type="catalytic activity">
    <reaction evidence="1 16">
        <text>L-histidyl-[protein] + phosphoenolpyruvate = N(pros)-phospho-L-histidyl-[protein] + pyruvate</text>
        <dbReference type="Rhea" id="RHEA:23880"/>
        <dbReference type="Rhea" id="RHEA-COMP:9745"/>
        <dbReference type="Rhea" id="RHEA-COMP:9746"/>
        <dbReference type="ChEBI" id="CHEBI:15361"/>
        <dbReference type="ChEBI" id="CHEBI:29979"/>
        <dbReference type="ChEBI" id="CHEBI:58702"/>
        <dbReference type="ChEBI" id="CHEBI:64837"/>
        <dbReference type="EC" id="2.7.3.9"/>
    </reaction>
</comment>
<dbReference type="EC" id="2.7.3.9" evidence="5 16"/>
<evidence type="ECO:0000256" key="3">
    <source>
        <dbReference type="ARBA" id="ARBA00004496"/>
    </source>
</evidence>
<dbReference type="InterPro" id="IPR036637">
    <property type="entry name" value="Phosphohistidine_dom_sf"/>
</dbReference>
<dbReference type="InterPro" id="IPR036618">
    <property type="entry name" value="PtsI_HPr-bd_sf"/>
</dbReference>
<keyword evidence="13 16" id="KW-0418">Kinase</keyword>
<dbReference type="InterPro" id="IPR024692">
    <property type="entry name" value="PTS_EI"/>
</dbReference>
<protein>
    <recommendedName>
        <fullName evidence="6 16">Phosphoenolpyruvate-protein phosphotransferase</fullName>
        <ecNumber evidence="5 16">2.7.3.9</ecNumber>
    </recommendedName>
    <alternativeName>
        <fullName evidence="15 16">Phosphotransferase system, enzyme I</fullName>
    </alternativeName>
</protein>
<feature type="domain" description="Phosphotransferase system enzyme I N-terminal" evidence="22">
    <location>
        <begin position="4"/>
        <end position="125"/>
    </location>
</feature>
<feature type="binding site" evidence="18">
    <location>
        <position position="463"/>
    </location>
    <ligand>
        <name>phosphoenolpyruvate</name>
        <dbReference type="ChEBI" id="CHEBI:58702"/>
    </ligand>
</feature>
<dbReference type="GO" id="GO:0046872">
    <property type="term" value="F:metal ion binding"/>
    <property type="evidence" value="ECO:0007669"/>
    <property type="project" value="UniProtKB-KW"/>
</dbReference>
<keyword evidence="11 16" id="KW-0598">Phosphotransferase system</keyword>
<keyword evidence="14 16" id="KW-0460">Magnesium</keyword>
<evidence type="ECO:0000256" key="16">
    <source>
        <dbReference type="PIRNR" id="PIRNR000732"/>
    </source>
</evidence>
<dbReference type="GO" id="GO:0009401">
    <property type="term" value="P:phosphoenolpyruvate-dependent sugar phosphotransferase system"/>
    <property type="evidence" value="ECO:0007669"/>
    <property type="project" value="UniProtKB-KW"/>
</dbReference>
<comment type="similarity">
    <text evidence="4 16">Belongs to the PEP-utilizing enzyme family.</text>
</comment>
<dbReference type="PROSITE" id="PS00370">
    <property type="entry name" value="PEP_ENZYMES_PHOS_SITE"/>
    <property type="match status" value="1"/>
</dbReference>
<name>A0A220UME5_9GAMM</name>
<evidence type="ECO:0000256" key="18">
    <source>
        <dbReference type="PIRSR" id="PIRSR000732-2"/>
    </source>
</evidence>
<evidence type="ECO:0000256" key="15">
    <source>
        <dbReference type="ARBA" id="ARBA00033235"/>
    </source>
</evidence>
<dbReference type="GO" id="GO:0005737">
    <property type="term" value="C:cytoplasm"/>
    <property type="evidence" value="ECO:0007669"/>
    <property type="project" value="UniProtKB-SubCell"/>
</dbReference>
<dbReference type="EMBL" id="CP022358">
    <property type="protein sequence ID" value="ASK69096.1"/>
    <property type="molecule type" value="Genomic_DNA"/>
</dbReference>
<evidence type="ECO:0000256" key="8">
    <source>
        <dbReference type="ARBA" id="ARBA00022490"/>
    </source>
</evidence>
<feature type="active site" description="Tele-phosphohistidine intermediate" evidence="17">
    <location>
        <position position="188"/>
    </location>
</feature>
<dbReference type="Gene3D" id="3.50.30.10">
    <property type="entry name" value="Phosphohistidine domain"/>
    <property type="match status" value="1"/>
</dbReference>
<dbReference type="InterPro" id="IPR018274">
    <property type="entry name" value="PEP_util_AS"/>
</dbReference>
<evidence type="ECO:0000256" key="2">
    <source>
        <dbReference type="ARBA" id="ARBA00001946"/>
    </source>
</evidence>
<feature type="binding site" evidence="19">
    <location>
        <position position="429"/>
    </location>
    <ligand>
        <name>Mg(2+)</name>
        <dbReference type="ChEBI" id="CHEBI:18420"/>
    </ligand>
</feature>
<dbReference type="InterPro" id="IPR006318">
    <property type="entry name" value="PTS_EI-like"/>
</dbReference>
<accession>A0A220UME5</accession>
<dbReference type="InterPro" id="IPR023151">
    <property type="entry name" value="PEP_util_CS"/>
</dbReference>
<sequence>MSITGIIVSSGIAFGQALHLTHAEHHLDYRPVPLSRIPQQQSKFAKALQALQQQLSHSQTKLDPQSENYQLIEADLLLLEDEELIDQVKEAIRTLQLSASVAVERVFAHQANELESLEDPYLANRAQDVRCLGQRLVTAINGRLDQGLAQLTEPTILLAQDLTPAEFALLPKEQISGIVLKTGGLTSHTAILARAAGIPAILSCQFDAEFIPNGTPLVLDALSGELFVNPAPEQQARLTVTLHHEQARRAALQAYRDVPAKTQDGHLVGLMANVGNLNDITHVGDVGADGIGLFRTEFMLMHTSTLPDEKAQYNLYCEALHALGGKTFTIRTLDIGADKELPCLCQEVEDNPALGLRGVRYTLAHPELFKTQLRAILRAANHGPIRLMFPMVNQVEELDQIFALIAECQDALEEEEKGFGELSYGIVVETPAAVMNLASMLPRLDFVSIGTNDLTQYAMAADRTNPQLTRDYPSLSPAILGLIKMTVQQAKAAGVKVSLCGELASSPQMVPLLIGMGLDELSVNLSALLEVKAAVCQGQLAKFSALAHTAMQQNRISELQQCITNYK</sequence>
<dbReference type="Pfam" id="PF00391">
    <property type="entry name" value="PEP-utilizers"/>
    <property type="match status" value="1"/>
</dbReference>
<dbReference type="InterPro" id="IPR040442">
    <property type="entry name" value="Pyrv_kinase-like_dom_sf"/>
</dbReference>
<dbReference type="InterPro" id="IPR050499">
    <property type="entry name" value="PEP-utilizing_PTS_enzyme"/>
</dbReference>
<keyword evidence="9 16" id="KW-0762">Sugar transport</keyword>
<keyword evidence="8 16" id="KW-0963">Cytoplasm</keyword>
<dbReference type="PROSITE" id="PS00742">
    <property type="entry name" value="PEP_ENZYMES_2"/>
    <property type="match status" value="1"/>
</dbReference>
<keyword evidence="7 16" id="KW-0813">Transport</keyword>
<evidence type="ECO:0000256" key="5">
    <source>
        <dbReference type="ARBA" id="ARBA00012232"/>
    </source>
</evidence>
<feature type="binding site" evidence="18">
    <location>
        <position position="331"/>
    </location>
    <ligand>
        <name>phosphoenolpyruvate</name>
        <dbReference type="ChEBI" id="CHEBI:58702"/>
    </ligand>
</feature>
<evidence type="ECO:0000259" key="21">
    <source>
        <dbReference type="Pfam" id="PF02896"/>
    </source>
</evidence>
<evidence type="ECO:0000256" key="9">
    <source>
        <dbReference type="ARBA" id="ARBA00022597"/>
    </source>
</evidence>
<evidence type="ECO:0000256" key="19">
    <source>
        <dbReference type="PIRSR" id="PIRSR000732-3"/>
    </source>
</evidence>
<comment type="subcellular location">
    <subcellularLocation>
        <location evidence="3 16">Cytoplasm</location>
    </subcellularLocation>
</comment>
<evidence type="ECO:0000313" key="24">
    <source>
        <dbReference type="Proteomes" id="UP000198367"/>
    </source>
</evidence>
<dbReference type="AlphaFoldDB" id="A0A220UME5"/>
<feature type="binding site" evidence="18">
    <location>
        <begin position="452"/>
        <end position="453"/>
    </location>
    <ligand>
        <name>phosphoenolpyruvate</name>
        <dbReference type="ChEBI" id="CHEBI:58702"/>
    </ligand>
</feature>
<evidence type="ECO:0000256" key="17">
    <source>
        <dbReference type="PIRSR" id="PIRSR000732-1"/>
    </source>
</evidence>
<comment type="cofactor">
    <cofactor evidence="2 16 19">
        <name>Mg(2+)</name>
        <dbReference type="ChEBI" id="CHEBI:18420"/>
    </cofactor>
</comment>
<dbReference type="Pfam" id="PF05524">
    <property type="entry name" value="PEP-utilisers_N"/>
    <property type="match status" value="1"/>
</dbReference>
<evidence type="ECO:0000256" key="12">
    <source>
        <dbReference type="ARBA" id="ARBA00022723"/>
    </source>
</evidence>
<dbReference type="Gene3D" id="3.20.20.60">
    <property type="entry name" value="Phosphoenolpyruvate-binding domains"/>
    <property type="match status" value="1"/>
</dbReference>
<evidence type="ECO:0000256" key="7">
    <source>
        <dbReference type="ARBA" id="ARBA00022448"/>
    </source>
</evidence>
<keyword evidence="23" id="KW-0670">Pyruvate</keyword>
<dbReference type="Proteomes" id="UP000198367">
    <property type="component" value="Chromosome"/>
</dbReference>
<dbReference type="InterPro" id="IPR008731">
    <property type="entry name" value="PTS_EIN"/>
</dbReference>
<dbReference type="GO" id="GO:0016301">
    <property type="term" value="F:kinase activity"/>
    <property type="evidence" value="ECO:0007669"/>
    <property type="project" value="UniProtKB-KW"/>
</dbReference>
<dbReference type="KEGG" id="sbj:CF168_09530"/>
<dbReference type="Gene3D" id="1.10.274.10">
    <property type="entry name" value="PtsI, HPr-binding domain"/>
    <property type="match status" value="1"/>
</dbReference>
<dbReference type="PANTHER" id="PTHR46244:SF6">
    <property type="entry name" value="PHOSPHOENOLPYRUVATE-PROTEIN PHOSPHOTRANSFERASE"/>
    <property type="match status" value="1"/>
</dbReference>
<keyword evidence="12 16" id="KW-0479">Metal-binding</keyword>
<dbReference type="PIRSF" id="PIRSF000732">
    <property type="entry name" value="PTS_enzyme_I"/>
    <property type="match status" value="1"/>
</dbReference>
<dbReference type="SUPFAM" id="SSF51621">
    <property type="entry name" value="Phosphoenolpyruvate/pyruvate domain"/>
    <property type="match status" value="1"/>
</dbReference>
<evidence type="ECO:0000256" key="11">
    <source>
        <dbReference type="ARBA" id="ARBA00022683"/>
    </source>
</evidence>
<evidence type="ECO:0000256" key="14">
    <source>
        <dbReference type="ARBA" id="ARBA00022842"/>
    </source>
</evidence>
<dbReference type="SUPFAM" id="SSF47831">
    <property type="entry name" value="Enzyme I of the PEP:sugar phosphotransferase system HPr-binding (sub)domain"/>
    <property type="match status" value="1"/>
</dbReference>
<organism evidence="23 24">
    <name type="scientific">Shewanella bicestrii</name>
    <dbReference type="NCBI Taxonomy" id="2018305"/>
    <lineage>
        <taxon>Bacteria</taxon>
        <taxon>Pseudomonadati</taxon>
        <taxon>Pseudomonadota</taxon>
        <taxon>Gammaproteobacteria</taxon>
        <taxon>Alteromonadales</taxon>
        <taxon>Shewanellaceae</taxon>
        <taxon>Shewanella</taxon>
    </lineage>
</organism>
<proteinExistence type="inferred from homology"/>
<dbReference type="Pfam" id="PF02896">
    <property type="entry name" value="PEP-utilizers_C"/>
    <property type="match status" value="1"/>
</dbReference>
<dbReference type="PANTHER" id="PTHR46244">
    <property type="entry name" value="PHOSPHOENOLPYRUVATE-PROTEIN PHOSPHOTRANSFERASE"/>
    <property type="match status" value="1"/>
</dbReference>
<evidence type="ECO:0000256" key="4">
    <source>
        <dbReference type="ARBA" id="ARBA00007837"/>
    </source>
</evidence>
<evidence type="ECO:0000256" key="13">
    <source>
        <dbReference type="ARBA" id="ARBA00022777"/>
    </source>
</evidence>
<comment type="function">
    <text evidence="16">General (non sugar-specific) component of the phosphoenolpyruvate-dependent sugar phosphotransferase system (sugar PTS). This major carbohydrate active-transport system catalyzes the phosphorylation of incoming sugar substrates concomitantly with their translocation across the cell membrane. Enzyme I transfers the phosphoryl group from phosphoenolpyruvate (PEP) to the phosphoryl carrier protein (HPr).</text>
</comment>
<evidence type="ECO:0000259" key="22">
    <source>
        <dbReference type="Pfam" id="PF05524"/>
    </source>
</evidence>
<evidence type="ECO:0000256" key="6">
    <source>
        <dbReference type="ARBA" id="ARBA00016544"/>
    </source>
</evidence>
<dbReference type="PRINTS" id="PR01736">
    <property type="entry name" value="PHPHTRNFRASE"/>
</dbReference>
<keyword evidence="24" id="KW-1185">Reference proteome</keyword>
<feature type="domain" description="PEP-utilising enzyme C-terminal" evidence="21">
    <location>
        <begin position="251"/>
        <end position="537"/>
    </location>
</feature>
<dbReference type="GO" id="GO:0008965">
    <property type="term" value="F:phosphoenolpyruvate-protein phosphotransferase activity"/>
    <property type="evidence" value="ECO:0007669"/>
    <property type="project" value="UniProtKB-EC"/>
</dbReference>
<reference evidence="23 24" key="1">
    <citation type="submission" date="2017-07" db="EMBL/GenBank/DDBJ databases">
        <title>Phenotypical and genomic characterization of a clinical isolate of Shewanella bicestrii sp. nov. producing an extended-spectrum beta-lactamase and a new oxacillinase variant.</title>
        <authorList>
            <person name="Jousset A.B."/>
            <person name="Bonnin R.A."/>
            <person name="Girlich D."/>
            <person name="Dabos L."/>
            <person name="Potron A."/>
            <person name="Dortet L."/>
            <person name="Glaser P."/>
            <person name="Naas T."/>
        </authorList>
    </citation>
    <scope>NUCLEOTIDE SEQUENCE [LARGE SCALE GENOMIC DNA]</scope>
    <source>
        <strain evidence="23 24">JAB-1</strain>
    </source>
</reference>
<dbReference type="InterPro" id="IPR008279">
    <property type="entry name" value="PEP-util_enz_mobile_dom"/>
</dbReference>
<evidence type="ECO:0000256" key="10">
    <source>
        <dbReference type="ARBA" id="ARBA00022679"/>
    </source>
</evidence>
<feature type="binding site" evidence="18">
    <location>
        <position position="295"/>
    </location>
    <ligand>
        <name>phosphoenolpyruvate</name>
        <dbReference type="ChEBI" id="CHEBI:58702"/>
    </ligand>
</feature>
<evidence type="ECO:0000313" key="23">
    <source>
        <dbReference type="EMBL" id="ASK69096.1"/>
    </source>
</evidence>
<evidence type="ECO:0000259" key="20">
    <source>
        <dbReference type="Pfam" id="PF00391"/>
    </source>
</evidence>
<dbReference type="SUPFAM" id="SSF52009">
    <property type="entry name" value="Phosphohistidine domain"/>
    <property type="match status" value="1"/>
</dbReference>
<dbReference type="InterPro" id="IPR015813">
    <property type="entry name" value="Pyrv/PenolPyrv_kinase-like_dom"/>
</dbReference>